<evidence type="ECO:0000313" key="2">
    <source>
        <dbReference type="EMBL" id="KAK1407288.1"/>
    </source>
</evidence>
<protein>
    <submittedName>
        <fullName evidence="2">Uncharacterized protein</fullName>
    </submittedName>
</protein>
<accession>A0AAD8JP19</accession>
<comment type="caution">
    <text evidence="2">The sequence shown here is derived from an EMBL/GenBank/DDBJ whole genome shotgun (WGS) entry which is preliminary data.</text>
</comment>
<gene>
    <name evidence="2" type="ORF">QVD17_38902</name>
</gene>
<dbReference type="Proteomes" id="UP001229421">
    <property type="component" value="Unassembled WGS sequence"/>
</dbReference>
<evidence type="ECO:0000256" key="1">
    <source>
        <dbReference type="SAM" id="Phobius"/>
    </source>
</evidence>
<keyword evidence="3" id="KW-1185">Reference proteome</keyword>
<dbReference type="EMBL" id="JAUHHV010000011">
    <property type="protein sequence ID" value="KAK1407288.1"/>
    <property type="molecule type" value="Genomic_DNA"/>
</dbReference>
<dbReference type="AlphaFoldDB" id="A0AAD8JP19"/>
<keyword evidence="1" id="KW-0812">Transmembrane</keyword>
<keyword evidence="1" id="KW-0472">Membrane</keyword>
<organism evidence="2 3">
    <name type="scientific">Tagetes erecta</name>
    <name type="common">African marigold</name>
    <dbReference type="NCBI Taxonomy" id="13708"/>
    <lineage>
        <taxon>Eukaryota</taxon>
        <taxon>Viridiplantae</taxon>
        <taxon>Streptophyta</taxon>
        <taxon>Embryophyta</taxon>
        <taxon>Tracheophyta</taxon>
        <taxon>Spermatophyta</taxon>
        <taxon>Magnoliopsida</taxon>
        <taxon>eudicotyledons</taxon>
        <taxon>Gunneridae</taxon>
        <taxon>Pentapetalae</taxon>
        <taxon>asterids</taxon>
        <taxon>campanulids</taxon>
        <taxon>Asterales</taxon>
        <taxon>Asteraceae</taxon>
        <taxon>Asteroideae</taxon>
        <taxon>Heliantheae alliance</taxon>
        <taxon>Tageteae</taxon>
        <taxon>Tagetes</taxon>
    </lineage>
</organism>
<feature type="transmembrane region" description="Helical" evidence="1">
    <location>
        <begin position="13"/>
        <end position="34"/>
    </location>
</feature>
<reference evidence="2" key="1">
    <citation type="journal article" date="2023" name="bioRxiv">
        <title>Improved chromosome-level genome assembly for marigold (Tagetes erecta).</title>
        <authorList>
            <person name="Jiang F."/>
            <person name="Yuan L."/>
            <person name="Wang S."/>
            <person name="Wang H."/>
            <person name="Xu D."/>
            <person name="Wang A."/>
            <person name="Fan W."/>
        </authorList>
    </citation>
    <scope>NUCLEOTIDE SEQUENCE</scope>
    <source>
        <strain evidence="2">WSJ</strain>
        <tissue evidence="2">Leaf</tissue>
    </source>
</reference>
<sequence length="76" mass="8754">MQVSSVSDLLFRIIVHLISENLTLTCFYLILILPKQSSSFSSTMILDIISQKSDKSSPFLTWTREQESMRCFAYVD</sequence>
<evidence type="ECO:0000313" key="3">
    <source>
        <dbReference type="Proteomes" id="UP001229421"/>
    </source>
</evidence>
<name>A0AAD8JP19_TARER</name>
<proteinExistence type="predicted"/>
<keyword evidence="1" id="KW-1133">Transmembrane helix</keyword>